<organism evidence="6">
    <name type="scientific">Cladocopium goreaui</name>
    <dbReference type="NCBI Taxonomy" id="2562237"/>
    <lineage>
        <taxon>Eukaryota</taxon>
        <taxon>Sar</taxon>
        <taxon>Alveolata</taxon>
        <taxon>Dinophyceae</taxon>
        <taxon>Suessiales</taxon>
        <taxon>Symbiodiniaceae</taxon>
        <taxon>Cladocopium</taxon>
    </lineage>
</organism>
<name>A0A9P1C9M7_9DINO</name>
<proteinExistence type="predicted"/>
<keyword evidence="2" id="KW-0433">Leucine-rich repeat</keyword>
<dbReference type="GO" id="GO:0005829">
    <property type="term" value="C:cytosol"/>
    <property type="evidence" value="ECO:0007669"/>
    <property type="project" value="TreeGrafter"/>
</dbReference>
<dbReference type="Pfam" id="PF13202">
    <property type="entry name" value="EF-hand_5"/>
    <property type="match status" value="1"/>
</dbReference>
<dbReference type="CDD" id="cd00116">
    <property type="entry name" value="LRR_RI"/>
    <property type="match status" value="1"/>
</dbReference>
<evidence type="ECO:0000313" key="8">
    <source>
        <dbReference type="EMBL" id="CAL4774927.1"/>
    </source>
</evidence>
<dbReference type="InterPro" id="IPR027038">
    <property type="entry name" value="RanGap"/>
</dbReference>
<dbReference type="PANTHER" id="PTHR24113:SF12">
    <property type="entry name" value="RAN GTPASE-ACTIVATING PROTEIN 1"/>
    <property type="match status" value="1"/>
</dbReference>
<dbReference type="EMBL" id="CAMXCT030001184">
    <property type="protein sequence ID" value="CAL4774927.1"/>
    <property type="molecule type" value="Genomic_DNA"/>
</dbReference>
<reference evidence="6" key="1">
    <citation type="submission" date="2022-10" db="EMBL/GenBank/DDBJ databases">
        <authorList>
            <person name="Chen Y."/>
            <person name="Dougan E. K."/>
            <person name="Chan C."/>
            <person name="Rhodes N."/>
            <person name="Thang M."/>
        </authorList>
    </citation>
    <scope>NUCLEOTIDE SEQUENCE</scope>
</reference>
<dbReference type="Pfam" id="PF13516">
    <property type="entry name" value="LRR_6"/>
    <property type="match status" value="14"/>
</dbReference>
<comment type="caution">
    <text evidence="6">The sequence shown here is derived from an EMBL/GenBank/DDBJ whole genome shotgun (WGS) entry which is preliminary data.</text>
</comment>
<accession>A0A9P1C9M7</accession>
<protein>
    <submittedName>
        <fullName evidence="8">Protein NLRC3</fullName>
    </submittedName>
</protein>
<dbReference type="GO" id="GO:0005634">
    <property type="term" value="C:nucleus"/>
    <property type="evidence" value="ECO:0007669"/>
    <property type="project" value="TreeGrafter"/>
</dbReference>
<dbReference type="Gene3D" id="3.80.10.10">
    <property type="entry name" value="Ribonuclease Inhibitor"/>
    <property type="match status" value="5"/>
</dbReference>
<dbReference type="InterPro" id="IPR011992">
    <property type="entry name" value="EF-hand-dom_pair"/>
</dbReference>
<dbReference type="OrthoDB" id="184583at2759"/>
<dbReference type="InterPro" id="IPR001611">
    <property type="entry name" value="Leu-rich_rpt"/>
</dbReference>
<dbReference type="EMBL" id="CAMXCT010001184">
    <property type="protein sequence ID" value="CAI3987615.1"/>
    <property type="molecule type" value="Genomic_DNA"/>
</dbReference>
<evidence type="ECO:0000259" key="5">
    <source>
        <dbReference type="PROSITE" id="PS50222"/>
    </source>
</evidence>
<dbReference type="PROSITE" id="PS50222">
    <property type="entry name" value="EF_HAND_2"/>
    <property type="match status" value="2"/>
</dbReference>
<dbReference type="SMART" id="SM00368">
    <property type="entry name" value="LRR_RI"/>
    <property type="match status" value="14"/>
</dbReference>
<keyword evidence="1" id="KW-0343">GTPase activation</keyword>
<dbReference type="GO" id="GO:0048471">
    <property type="term" value="C:perinuclear region of cytoplasm"/>
    <property type="evidence" value="ECO:0007669"/>
    <property type="project" value="TreeGrafter"/>
</dbReference>
<gene>
    <name evidence="6" type="ORF">C1SCF055_LOCUS14870</name>
</gene>
<dbReference type="Gene3D" id="1.10.238.10">
    <property type="entry name" value="EF-hand"/>
    <property type="match status" value="2"/>
</dbReference>
<dbReference type="SUPFAM" id="SSF52047">
    <property type="entry name" value="RNI-like"/>
    <property type="match status" value="3"/>
</dbReference>
<dbReference type="InterPro" id="IPR002048">
    <property type="entry name" value="EF_hand_dom"/>
</dbReference>
<dbReference type="Proteomes" id="UP001152797">
    <property type="component" value="Unassembled WGS sequence"/>
</dbReference>
<evidence type="ECO:0000313" key="9">
    <source>
        <dbReference type="Proteomes" id="UP001152797"/>
    </source>
</evidence>
<feature type="region of interest" description="Disordered" evidence="4">
    <location>
        <begin position="881"/>
        <end position="905"/>
    </location>
</feature>
<evidence type="ECO:0000256" key="2">
    <source>
        <dbReference type="ARBA" id="ARBA00022614"/>
    </source>
</evidence>
<dbReference type="InterPro" id="IPR032675">
    <property type="entry name" value="LRR_dom_sf"/>
</dbReference>
<evidence type="ECO:0000256" key="1">
    <source>
        <dbReference type="ARBA" id="ARBA00022468"/>
    </source>
</evidence>
<feature type="compositionally biased region" description="Basic and acidic residues" evidence="4">
    <location>
        <begin position="1123"/>
        <end position="1136"/>
    </location>
</feature>
<evidence type="ECO:0000256" key="3">
    <source>
        <dbReference type="ARBA" id="ARBA00022737"/>
    </source>
</evidence>
<keyword evidence="3" id="KW-0677">Repeat</keyword>
<feature type="domain" description="EF-hand" evidence="5">
    <location>
        <begin position="362"/>
        <end position="397"/>
    </location>
</feature>
<evidence type="ECO:0000313" key="6">
    <source>
        <dbReference type="EMBL" id="CAI3987615.1"/>
    </source>
</evidence>
<evidence type="ECO:0000313" key="7">
    <source>
        <dbReference type="EMBL" id="CAL1140990.1"/>
    </source>
</evidence>
<dbReference type="SUPFAM" id="SSF47473">
    <property type="entry name" value="EF-hand"/>
    <property type="match status" value="2"/>
</dbReference>
<dbReference type="GO" id="GO:0005509">
    <property type="term" value="F:calcium ion binding"/>
    <property type="evidence" value="ECO:0007669"/>
    <property type="project" value="InterPro"/>
</dbReference>
<dbReference type="PANTHER" id="PTHR24113">
    <property type="entry name" value="RAN GTPASE-ACTIVATING PROTEIN 1"/>
    <property type="match status" value="1"/>
</dbReference>
<feature type="compositionally biased region" description="Basic and acidic residues" evidence="4">
    <location>
        <begin position="883"/>
        <end position="902"/>
    </location>
</feature>
<feature type="domain" description="EF-hand" evidence="5">
    <location>
        <begin position="554"/>
        <end position="589"/>
    </location>
</feature>
<evidence type="ECO:0000256" key="4">
    <source>
        <dbReference type="SAM" id="MobiDB-lite"/>
    </source>
</evidence>
<sequence length="1487" mass="163050">MTDSKEAMVRWLKVQDAPFGSFHARRLLFDRHSRRPLLVAEKKGSPYLALEQRKARARSRSWKCIGQVVPQIADSPLSGTTSTSLKDGQSDPSCLSLSGHVRPLVVACVPVLRICGVVAPCCTSAVQHFDLHGEAKRAVSATAEVHTGIVGRVTRTKQKDVAVLGFRNHPRTFVVELFGWKVFTSLLGFEVLTLHAARLLVWRFLPPEEFKFCTRFGNREPYSKLIFRGFRYFCTGGQWLQTHLPQTLMLSLPSLVFLPSLCVFGLTEMDPQWGDFTEVHSKLYDEIMSSIDLVFGHFSDGVRGLPAERLGQAMRILGMNPTEDQDLWPQIVYKHLADLGRPYIDQATFHRFIQDELTKYLEQVQAVVDYLKQYDTDNKGALSTEEVQAAIRGSELSQKKLQASVAKMASNSKGQLDIVELATCFLELGDSEDMLEPSEAEKERASASEADSKAVEIQVVKDDVSADAEESASGPAAYSTMFNDIIASTNAVFRYFSQPSGVPAERLGHAMAILGMKPTEDEVKKHLADLGGPKYIDQKMFHRFIEEELGKLIPKVQELLDYLKQFDTDGKGALSEEELQEVMRGSELSQDKVQASLRKLPRNSEGHLDIVKLSKYFLELGNSQVEADDSIPGTAKTRQDVASQVREAIAKAADAEARYGLKDPQAFAQFLQDSDVRLVRAKYLVDLVLSKRPLPRRQEAETETFTCGGEPQSALVTHEEVQNWAKGTQEAIICSISHAWETREHPDPCRHQLQHIVNHTGLYGAAFEADIWIFYDYSSLFQYERTTSHEEKSFRKAMNNMHLMYAHECTLTFRIETLTPEHVWNTMLADEKAVVRVYDAGSKTLKEKPLKLLEANRTPYLQRGWCMAEIEWSSLRGVNAQHQHIDRPKDPKSETQKSDHLNGRVPMIPENFRQQMEQAKFTHRSDADAVIYLQQKIFREKVIECQHLVLEGLPAQEILALARALPHYENLKSLTVRRFRCGEEEATSLGKALASRQVETLEISWGIGESGRFMVKALAEALKINSSVRDMNLACNEIGAEGAQALAEALKINSSVRDMNLVGNGICDEGAQALAEALKTNSSVRDMNLAYNMIGPEGAQAVADALQRKTWTDGDLDDSDLDDGAKESDDQVPGRRPFEAPVRLQALAEALKTNKSVTSINLRSNSIGDEGVKALAEALMTNTSVTSIDLSGNSIGAEGVKALAEALMTNTSVTSIDLSYNSIGDEGVKALAEALKTNTSVTSINLRSNSIGDEGVKALAEALMTNTSVTSIDLSGNSIGNEGVKALAEALMTNTSVTSIDLSGNSIGNEGVKALAEALMTNTSVTSIDLSGNSIGAEGVKALAEALMTNTSVTSINLSGNSIGAEGVKALAEALKKNISVTSIYLLGNSIGDEGVKALAEALKTNTSVTSINLLGNSIGNEGVKALAEALKTNTSVTSTNLQCNSIGNEGVKALAEALKTNTSALKQVIEEKKKMGFELDIRFNLS</sequence>
<keyword evidence="9" id="KW-1185">Reference proteome</keyword>
<dbReference type="GO" id="GO:0031267">
    <property type="term" value="F:small GTPase binding"/>
    <property type="evidence" value="ECO:0007669"/>
    <property type="project" value="TreeGrafter"/>
</dbReference>
<dbReference type="EMBL" id="CAMXCT020001184">
    <property type="protein sequence ID" value="CAL1140990.1"/>
    <property type="molecule type" value="Genomic_DNA"/>
</dbReference>
<dbReference type="SMART" id="SM00054">
    <property type="entry name" value="EFh"/>
    <property type="match status" value="2"/>
</dbReference>
<dbReference type="GO" id="GO:0005096">
    <property type="term" value="F:GTPase activator activity"/>
    <property type="evidence" value="ECO:0007669"/>
    <property type="project" value="UniProtKB-KW"/>
</dbReference>
<feature type="region of interest" description="Disordered" evidence="4">
    <location>
        <begin position="1113"/>
        <end position="1136"/>
    </location>
</feature>
<reference evidence="7" key="2">
    <citation type="submission" date="2024-04" db="EMBL/GenBank/DDBJ databases">
        <authorList>
            <person name="Chen Y."/>
            <person name="Shah S."/>
            <person name="Dougan E. K."/>
            <person name="Thang M."/>
            <person name="Chan C."/>
        </authorList>
    </citation>
    <scope>NUCLEOTIDE SEQUENCE [LARGE SCALE GENOMIC DNA]</scope>
</reference>
<dbReference type="GO" id="GO:0006913">
    <property type="term" value="P:nucleocytoplasmic transport"/>
    <property type="evidence" value="ECO:0007669"/>
    <property type="project" value="TreeGrafter"/>
</dbReference>